<reference evidence="2" key="1">
    <citation type="submission" date="2017-03" db="EMBL/GenBank/DDBJ databases">
        <authorList>
            <person name="Monnet C."/>
        </authorList>
    </citation>
    <scope>NUCLEOTIDE SEQUENCE [LARGE SCALE GENOMIC DNA]</scope>
    <source>
        <strain evidence="2">ATCC 49514</strain>
    </source>
</reference>
<proteinExistence type="predicted"/>
<keyword evidence="2" id="KW-1185">Reference proteome</keyword>
<gene>
    <name evidence="1" type="ORF">BI49514_03200</name>
</gene>
<dbReference type="AlphaFoldDB" id="A0A2H1KPM8"/>
<protein>
    <submittedName>
        <fullName evidence="1">Uncharacterized protein</fullName>
    </submittedName>
</protein>
<sequence length="254" mass="28293">MRTFQQATWEQKLEAVCQTLHVDSSSTVPDVVWTAEEFNSTAVESLAKSVATIPNSILSSKQRKKASRALQILNLDELSDALTAEPNTVNHSIHSIKTVSPLDLLNNPNMTPAENAHETIESKTLPSNAIPIAAIVLRTPECRDIENYFSQFRPASISSDTLYLASELTHRPKWVVILEDTIKLRIQGKKSTISRIDATSTSHQIEVSFHLQDSPPTIRTARVPIRAVDRKHSSNTVTHTALVLLDLLFWALRN</sequence>
<evidence type="ECO:0000313" key="1">
    <source>
        <dbReference type="EMBL" id="SMY01192.1"/>
    </source>
</evidence>
<evidence type="ECO:0000313" key="2">
    <source>
        <dbReference type="Proteomes" id="UP000234382"/>
    </source>
</evidence>
<organism evidence="1 2">
    <name type="scientific">Brevibacterium iodinum ATCC 49514</name>
    <dbReference type="NCBI Taxonomy" id="1255616"/>
    <lineage>
        <taxon>Bacteria</taxon>
        <taxon>Bacillati</taxon>
        <taxon>Actinomycetota</taxon>
        <taxon>Actinomycetes</taxon>
        <taxon>Micrococcales</taxon>
        <taxon>Brevibacteriaceae</taxon>
        <taxon>Brevibacterium</taxon>
    </lineage>
</organism>
<accession>A0A2H1KPM8</accession>
<name>A0A2H1KPM8_9MICO</name>
<dbReference type="EMBL" id="FXYX01000046">
    <property type="protein sequence ID" value="SMY01192.1"/>
    <property type="molecule type" value="Genomic_DNA"/>
</dbReference>
<dbReference type="Proteomes" id="UP000234382">
    <property type="component" value="Unassembled WGS sequence"/>
</dbReference>